<organism evidence="1 2">
    <name type="scientific">Sphaerobolus stellatus (strain SS14)</name>
    <dbReference type="NCBI Taxonomy" id="990650"/>
    <lineage>
        <taxon>Eukaryota</taxon>
        <taxon>Fungi</taxon>
        <taxon>Dikarya</taxon>
        <taxon>Basidiomycota</taxon>
        <taxon>Agaricomycotina</taxon>
        <taxon>Agaricomycetes</taxon>
        <taxon>Phallomycetidae</taxon>
        <taxon>Geastrales</taxon>
        <taxon>Sphaerobolaceae</taxon>
        <taxon>Sphaerobolus</taxon>
    </lineage>
</organism>
<name>A0A0C9UL84_SPHS4</name>
<keyword evidence="2" id="KW-1185">Reference proteome</keyword>
<dbReference type="PANTHER" id="PTHR35871">
    <property type="entry name" value="EXPRESSED PROTEIN"/>
    <property type="match status" value="1"/>
</dbReference>
<dbReference type="Gene3D" id="3.30.420.10">
    <property type="entry name" value="Ribonuclease H-like superfamily/Ribonuclease H"/>
    <property type="match status" value="1"/>
</dbReference>
<proteinExistence type="predicted"/>
<reference evidence="1 2" key="1">
    <citation type="submission" date="2014-06" db="EMBL/GenBank/DDBJ databases">
        <title>Evolutionary Origins and Diversification of the Mycorrhizal Mutualists.</title>
        <authorList>
            <consortium name="DOE Joint Genome Institute"/>
            <consortium name="Mycorrhizal Genomics Consortium"/>
            <person name="Kohler A."/>
            <person name="Kuo A."/>
            <person name="Nagy L.G."/>
            <person name="Floudas D."/>
            <person name="Copeland A."/>
            <person name="Barry K.W."/>
            <person name="Cichocki N."/>
            <person name="Veneault-Fourrey C."/>
            <person name="LaButti K."/>
            <person name="Lindquist E.A."/>
            <person name="Lipzen A."/>
            <person name="Lundell T."/>
            <person name="Morin E."/>
            <person name="Murat C."/>
            <person name="Riley R."/>
            <person name="Ohm R."/>
            <person name="Sun H."/>
            <person name="Tunlid A."/>
            <person name="Henrissat B."/>
            <person name="Grigoriev I.V."/>
            <person name="Hibbett D.S."/>
            <person name="Martin F."/>
        </authorList>
    </citation>
    <scope>NUCLEOTIDE SEQUENCE [LARGE SCALE GENOMIC DNA]</scope>
    <source>
        <strain evidence="1 2">SS14</strain>
    </source>
</reference>
<dbReference type="GO" id="GO:0003676">
    <property type="term" value="F:nucleic acid binding"/>
    <property type="evidence" value="ECO:0007669"/>
    <property type="project" value="InterPro"/>
</dbReference>
<dbReference type="OrthoDB" id="6511194at2759"/>
<sequence>MGWKEASVTSAKGSGCGQGFARSLRLWVWEFLEDDKSLPTSRYGTNKSKIDDEDFSREIQLHLQSLDKKYFSAKDIVSFLDQPQVKAHLKIQKAPSERTARKWLKHMEFRYGKEKNGMYIDGHEREDVVHYRQNIFLPLWYSTIELQMMHWTPDGKEIPPFLPDFPRTKQVVLLTHDESTFYANNRRKLRWIHSSEKPQPVRKGEGASIMVSDFCSPDLGWLRSKDGSKEARILFKAGKTRDGYFNCEDLCNQVELAIELFEDHFPGTAIAAFGFDNAPGHQKRADDALSARHMPKFPKKWTGKTGVKMRNGLLPNGEQQSFYFPDNHMEFPGYFKGMKKILEERGLTREAALNAECEGFKCADPTAACCCRRVLFNQPDFIAQKPAIVELVESHGHIAFFYPKFHCELNFIEQCWGYAKLQYRMLPWTKKEAEMEKNIRSSLDKVDLIKMRRFANRSARFMDAYQRGLTGSQAAWANKKYHGHRVLPNSILKDLEDAEIVT</sequence>
<evidence type="ECO:0000313" key="1">
    <source>
        <dbReference type="EMBL" id="KIJ29577.1"/>
    </source>
</evidence>
<evidence type="ECO:0000313" key="2">
    <source>
        <dbReference type="Proteomes" id="UP000054279"/>
    </source>
</evidence>
<dbReference type="PANTHER" id="PTHR35871:SF1">
    <property type="entry name" value="CXC1-LIKE CYSTEINE CLUSTER ASSOCIATED WITH KDZ TRANSPOSASES DOMAIN-CONTAINING PROTEIN"/>
    <property type="match status" value="1"/>
</dbReference>
<dbReference type="AlphaFoldDB" id="A0A0C9UL84"/>
<accession>A0A0C9UL84</accession>
<dbReference type="HOGENOM" id="CLU_005726_1_0_1"/>
<gene>
    <name evidence="1" type="ORF">M422DRAFT_188203</name>
</gene>
<dbReference type="InterPro" id="IPR036397">
    <property type="entry name" value="RNaseH_sf"/>
</dbReference>
<protein>
    <submittedName>
        <fullName evidence="1">Uncharacterized protein</fullName>
    </submittedName>
</protein>
<dbReference type="EMBL" id="KN837280">
    <property type="protein sequence ID" value="KIJ29577.1"/>
    <property type="molecule type" value="Genomic_DNA"/>
</dbReference>
<dbReference type="Proteomes" id="UP000054279">
    <property type="component" value="Unassembled WGS sequence"/>
</dbReference>